<keyword evidence="2" id="KW-1185">Reference proteome</keyword>
<dbReference type="AlphaFoldDB" id="A0A4Y2CES0"/>
<proteinExistence type="predicted"/>
<evidence type="ECO:0008006" key="3">
    <source>
        <dbReference type="Google" id="ProtNLM"/>
    </source>
</evidence>
<name>A0A4Y2CES0_ARAVE</name>
<dbReference type="GO" id="GO:0003676">
    <property type="term" value="F:nucleic acid binding"/>
    <property type="evidence" value="ECO:0007669"/>
    <property type="project" value="InterPro"/>
</dbReference>
<organism evidence="1 2">
    <name type="scientific">Araneus ventricosus</name>
    <name type="common">Orbweaver spider</name>
    <name type="synonym">Epeira ventricosa</name>
    <dbReference type="NCBI Taxonomy" id="182803"/>
    <lineage>
        <taxon>Eukaryota</taxon>
        <taxon>Metazoa</taxon>
        <taxon>Ecdysozoa</taxon>
        <taxon>Arthropoda</taxon>
        <taxon>Chelicerata</taxon>
        <taxon>Arachnida</taxon>
        <taxon>Araneae</taxon>
        <taxon>Araneomorphae</taxon>
        <taxon>Entelegynae</taxon>
        <taxon>Araneoidea</taxon>
        <taxon>Araneidae</taxon>
        <taxon>Araneus</taxon>
    </lineage>
</organism>
<protein>
    <recommendedName>
        <fullName evidence="3">Histone-lysine N-methyltransferase SETMAR</fullName>
    </recommendedName>
</protein>
<comment type="caution">
    <text evidence="1">The sequence shown here is derived from an EMBL/GenBank/DDBJ whole genome shotgun (WGS) entry which is preliminary data.</text>
</comment>
<dbReference type="EMBL" id="BGPR01000179">
    <property type="protein sequence ID" value="GBM02356.1"/>
    <property type="molecule type" value="Genomic_DNA"/>
</dbReference>
<reference evidence="1 2" key="1">
    <citation type="journal article" date="2019" name="Sci. Rep.">
        <title>Orb-weaving spider Araneus ventricosus genome elucidates the spidroin gene catalogue.</title>
        <authorList>
            <person name="Kono N."/>
            <person name="Nakamura H."/>
            <person name="Ohtoshi R."/>
            <person name="Moran D.A.P."/>
            <person name="Shinohara A."/>
            <person name="Yoshida Y."/>
            <person name="Fujiwara M."/>
            <person name="Mori M."/>
            <person name="Tomita M."/>
            <person name="Arakawa K."/>
        </authorList>
    </citation>
    <scope>NUCLEOTIDE SEQUENCE [LARGE SCALE GENOMIC DNA]</scope>
</reference>
<gene>
    <name evidence="1" type="ORF">AVEN_138466_1</name>
</gene>
<dbReference type="Proteomes" id="UP000499080">
    <property type="component" value="Unassembled WGS sequence"/>
</dbReference>
<dbReference type="PANTHER" id="PTHR46060">
    <property type="entry name" value="MARINER MOS1 TRANSPOSASE-LIKE PROTEIN"/>
    <property type="match status" value="1"/>
</dbReference>
<dbReference type="InterPro" id="IPR052709">
    <property type="entry name" value="Transposase-MT_Hybrid"/>
</dbReference>
<dbReference type="Gene3D" id="3.30.420.10">
    <property type="entry name" value="Ribonuclease H-like superfamily/Ribonuclease H"/>
    <property type="match status" value="1"/>
</dbReference>
<accession>A0A4Y2CES0</accession>
<evidence type="ECO:0000313" key="1">
    <source>
        <dbReference type="EMBL" id="GBM02356.1"/>
    </source>
</evidence>
<evidence type="ECO:0000313" key="2">
    <source>
        <dbReference type="Proteomes" id="UP000499080"/>
    </source>
</evidence>
<dbReference type="PANTHER" id="PTHR46060:SF1">
    <property type="entry name" value="MARINER MOS1 TRANSPOSASE-LIKE PROTEIN"/>
    <property type="match status" value="1"/>
</dbReference>
<sequence>MLRHLSLLHRHQNAGHLRIASSARKHSFLSDGVNLLHKNVIPYSTRVTQQLIESFGWKQMNHPPYSPDLAPSDYCQFLHLKLFLSG</sequence>
<dbReference type="InterPro" id="IPR036397">
    <property type="entry name" value="RNaseH_sf"/>
</dbReference>
<dbReference type="OrthoDB" id="9970333at2759"/>